<protein>
    <submittedName>
        <fullName evidence="1">DUF3833 domain-containing protein</fullName>
    </submittedName>
</protein>
<dbReference type="EMBL" id="QPGB01000004">
    <property type="protein sequence ID" value="RCS57175.1"/>
    <property type="molecule type" value="Genomic_DNA"/>
</dbReference>
<dbReference type="InterPro" id="IPR024409">
    <property type="entry name" value="DUF3833"/>
</dbReference>
<gene>
    <name evidence="1" type="ORF">DU000_10045</name>
</gene>
<dbReference type="OrthoDB" id="5296954at2"/>
<dbReference type="Proteomes" id="UP000252357">
    <property type="component" value="Unassembled WGS sequence"/>
</dbReference>
<evidence type="ECO:0000313" key="1">
    <source>
        <dbReference type="EMBL" id="RCS57175.1"/>
    </source>
</evidence>
<sequence length="174" mass="19582">MPLSLLLGVALLLGGCANVKVEQYANQTPVLDLQRYFSGTLEGWGMFQKRSGEVARRFYVTIKCTWEGDVGTLDEDFVWSDGEKQKRVWTLRKVGPNRYIGTAADVVGEAIGVVSGNALNWQYTLALPVDGKTYHVQFDDWMYLIDDKVMLNQATMTKFGFKLGQVTLSFRPKD</sequence>
<name>A0A368L155_9BURK</name>
<evidence type="ECO:0000313" key="2">
    <source>
        <dbReference type="Proteomes" id="UP000252357"/>
    </source>
</evidence>
<keyword evidence="2" id="KW-1185">Reference proteome</keyword>
<accession>A0A368L155</accession>
<reference evidence="1 2" key="1">
    <citation type="journal article" date="2018" name="Int. J. Syst. Evol. Microbiol.">
        <title>Parvibium lacunae gen. nov., sp. nov., a new member of the family Alcaligenaceae isolated from a freshwater pond.</title>
        <authorList>
            <person name="Chen W.M."/>
            <person name="Xie P.B."/>
            <person name="Hsu M.Y."/>
            <person name="Sheu S.Y."/>
        </authorList>
    </citation>
    <scope>NUCLEOTIDE SEQUENCE [LARGE SCALE GENOMIC DNA]</scope>
    <source>
        <strain evidence="1 2">KMB9</strain>
    </source>
</reference>
<organism evidence="1 2">
    <name type="scientific">Parvibium lacunae</name>
    <dbReference type="NCBI Taxonomy" id="1888893"/>
    <lineage>
        <taxon>Bacteria</taxon>
        <taxon>Pseudomonadati</taxon>
        <taxon>Pseudomonadota</taxon>
        <taxon>Betaproteobacteria</taxon>
        <taxon>Burkholderiales</taxon>
        <taxon>Alcaligenaceae</taxon>
        <taxon>Parvibium</taxon>
    </lineage>
</organism>
<comment type="caution">
    <text evidence="1">The sequence shown here is derived from an EMBL/GenBank/DDBJ whole genome shotgun (WGS) entry which is preliminary data.</text>
</comment>
<proteinExistence type="predicted"/>
<dbReference type="AlphaFoldDB" id="A0A368L155"/>
<dbReference type="Pfam" id="PF12915">
    <property type="entry name" value="DUF3833"/>
    <property type="match status" value="1"/>
</dbReference>